<dbReference type="PROSITE" id="PS50222">
    <property type="entry name" value="EF_HAND_2"/>
    <property type="match status" value="3"/>
</dbReference>
<evidence type="ECO:0000256" key="9">
    <source>
        <dbReference type="ARBA" id="ARBA00022753"/>
    </source>
</evidence>
<reference evidence="26 27" key="1">
    <citation type="journal article" date="2019" name="Mol. Ecol. Resour.">
        <title>Improving Illumina assemblies with Hi-C and long reads: an example with the North African dromedary.</title>
        <authorList>
            <person name="Elbers J.P."/>
            <person name="Rogers M.F."/>
            <person name="Perelman P.L."/>
            <person name="Proskuryakova A.A."/>
            <person name="Serdyukova N.A."/>
            <person name="Johnson W.E."/>
            <person name="Horin P."/>
            <person name="Corander J."/>
            <person name="Murphy D."/>
            <person name="Burger P.A."/>
        </authorList>
    </citation>
    <scope>NUCLEOTIDE SEQUENCE [LARGE SCALE GENOMIC DNA]</scope>
    <source>
        <strain evidence="26">Drom800</strain>
        <tissue evidence="26">Blood</tissue>
    </source>
</reference>
<dbReference type="Gene3D" id="3.30.500.10">
    <property type="entry name" value="MHC class I-like antigen recognition-like"/>
    <property type="match status" value="1"/>
</dbReference>
<evidence type="ECO:0000256" key="5">
    <source>
        <dbReference type="ARBA" id="ARBA00022475"/>
    </source>
</evidence>
<dbReference type="InterPro" id="IPR036179">
    <property type="entry name" value="Ig-like_dom_sf"/>
</dbReference>
<feature type="chain" id="PRO_5024359697" description="IgG receptor FcRn large subunit p51" evidence="23">
    <location>
        <begin position="25"/>
        <end position="596"/>
    </location>
</feature>
<comment type="subunit">
    <text evidence="21">FcRn complex consists of two subunits: p51, and p14 which is equivalent to beta-2-microglobulin. It forms an MHC class I-like heterodimer. Interacts with albumin/ALB; this interaction regulates ALB homeostasis.</text>
</comment>
<dbReference type="InterPro" id="IPR007110">
    <property type="entry name" value="Ig-like_dom"/>
</dbReference>
<dbReference type="GO" id="GO:0010008">
    <property type="term" value="C:endosome membrane"/>
    <property type="evidence" value="ECO:0007669"/>
    <property type="project" value="UniProtKB-SubCell"/>
</dbReference>
<dbReference type="Gene3D" id="1.10.238.10">
    <property type="entry name" value="EF-hand"/>
    <property type="match status" value="3"/>
</dbReference>
<evidence type="ECO:0000256" key="18">
    <source>
        <dbReference type="ARBA" id="ARBA00041280"/>
    </source>
</evidence>
<dbReference type="PROSITE" id="PS50835">
    <property type="entry name" value="IG_LIKE"/>
    <property type="match status" value="1"/>
</dbReference>
<dbReference type="InterPro" id="IPR011161">
    <property type="entry name" value="MHC_I-like_Ag-recog"/>
</dbReference>
<organism evidence="26 27">
    <name type="scientific">Camelus dromedarius</name>
    <name type="common">Dromedary</name>
    <name type="synonym">Arabian camel</name>
    <dbReference type="NCBI Taxonomy" id="9838"/>
    <lineage>
        <taxon>Eukaryota</taxon>
        <taxon>Metazoa</taxon>
        <taxon>Chordata</taxon>
        <taxon>Craniata</taxon>
        <taxon>Vertebrata</taxon>
        <taxon>Euteleostomi</taxon>
        <taxon>Mammalia</taxon>
        <taxon>Eutheria</taxon>
        <taxon>Laurasiatheria</taxon>
        <taxon>Artiodactyla</taxon>
        <taxon>Tylopoda</taxon>
        <taxon>Camelidae</taxon>
        <taxon>Camelus</taxon>
    </lineage>
</organism>
<dbReference type="PROSITE" id="PS00290">
    <property type="entry name" value="IG_MHC"/>
    <property type="match status" value="1"/>
</dbReference>
<evidence type="ECO:0000313" key="26">
    <source>
        <dbReference type="EMBL" id="KAB1273135.1"/>
    </source>
</evidence>
<dbReference type="PANTHER" id="PTHR10827:SF47">
    <property type="entry name" value="RETICULOCALBIN-3"/>
    <property type="match status" value="1"/>
</dbReference>
<evidence type="ECO:0000256" key="3">
    <source>
        <dbReference type="ARBA" id="ARBA00006431"/>
    </source>
</evidence>
<dbReference type="GO" id="GO:0005783">
    <property type="term" value="C:endoplasmic reticulum"/>
    <property type="evidence" value="ECO:0007669"/>
    <property type="project" value="TreeGrafter"/>
</dbReference>
<evidence type="ECO:0000256" key="6">
    <source>
        <dbReference type="ARBA" id="ARBA00022692"/>
    </source>
</evidence>
<evidence type="ECO:0000256" key="8">
    <source>
        <dbReference type="ARBA" id="ARBA00022729"/>
    </source>
</evidence>
<protein>
    <recommendedName>
        <fullName evidence="17">IgG receptor FcRn large subunit p51</fullName>
    </recommendedName>
    <alternativeName>
        <fullName evidence="19">IgG Fc fragment receptor transporter alpha chain</fullName>
    </alternativeName>
    <alternativeName>
        <fullName evidence="18">Neonatal Fc receptor</fullName>
    </alternativeName>
</protein>
<dbReference type="FunFam" id="3.30.500.10:FF:000003">
    <property type="entry name" value="IgG receptor FcRn large subunit p51"/>
    <property type="match status" value="1"/>
</dbReference>
<dbReference type="SUPFAM" id="SSF54452">
    <property type="entry name" value="MHC antigen-recognition domain"/>
    <property type="match status" value="1"/>
</dbReference>
<dbReference type="Proteomes" id="UP000299084">
    <property type="component" value="Unassembled WGS sequence"/>
</dbReference>
<evidence type="ECO:0000256" key="10">
    <source>
        <dbReference type="ARBA" id="ARBA00022837"/>
    </source>
</evidence>
<evidence type="ECO:0000256" key="20">
    <source>
        <dbReference type="ARBA" id="ARBA00046029"/>
    </source>
</evidence>
<dbReference type="SMART" id="SM00407">
    <property type="entry name" value="IGc1"/>
    <property type="match status" value="1"/>
</dbReference>
<keyword evidence="7" id="KW-0479">Metal-binding</keyword>
<comment type="subcellular location">
    <subcellularLocation>
        <location evidence="1">Cell membrane</location>
        <topology evidence="1">Single-pass type I membrane protein</topology>
    </subcellularLocation>
    <subcellularLocation>
        <location evidence="2">Endosome membrane</location>
    </subcellularLocation>
</comment>
<dbReference type="Pfam" id="PF07654">
    <property type="entry name" value="C1-set"/>
    <property type="match status" value="1"/>
</dbReference>
<feature type="signal peptide" evidence="23">
    <location>
        <begin position="1"/>
        <end position="24"/>
    </location>
</feature>
<evidence type="ECO:0000256" key="12">
    <source>
        <dbReference type="ARBA" id="ARBA00023136"/>
    </source>
</evidence>
<evidence type="ECO:0000259" key="24">
    <source>
        <dbReference type="PROSITE" id="PS50222"/>
    </source>
</evidence>
<evidence type="ECO:0000313" key="27">
    <source>
        <dbReference type="Proteomes" id="UP000299084"/>
    </source>
</evidence>
<evidence type="ECO:0000256" key="21">
    <source>
        <dbReference type="ARBA" id="ARBA00046902"/>
    </source>
</evidence>
<keyword evidence="8 23" id="KW-0732">Signal</keyword>
<feature type="domain" description="Ig-like" evidence="25">
    <location>
        <begin position="203"/>
        <end position="290"/>
    </location>
</feature>
<feature type="domain" description="EF-hand" evidence="24">
    <location>
        <begin position="468"/>
        <end position="503"/>
    </location>
</feature>
<evidence type="ECO:0000256" key="7">
    <source>
        <dbReference type="ARBA" id="ARBA00022723"/>
    </source>
</evidence>
<comment type="function">
    <text evidence="20">Cell surface receptor that transfers passive humoral immunity from the mother to the newborn. Binds to the Fc region of monomeric immunoglobulin gamma and mediates its selective uptake from milk. IgG in the milk is bound at the apical surface of the intestinal epithelium. The resultant FcRn-IgG complexes are transcytosed across the intestinal epithelium and IgG is released from FcRn into blood or tissue fluids. Throughout life, contributes to effective humoral immunity by recycling IgG and extending its half-life in the circulation. Mechanistically, monomeric IgG binding to FcRn in acidic endosomes of endothelial and hematopoietic cells recycles IgG to the cell surface where it is released into the circulation. In addition of IgG, regulates homeostasis of the other most abundant circulating protein albumin/ALB.</text>
</comment>
<dbReference type="SUPFAM" id="SSF47473">
    <property type="entry name" value="EF-hand"/>
    <property type="match status" value="2"/>
</dbReference>
<keyword evidence="10" id="KW-0106">Calcium</keyword>
<dbReference type="InterPro" id="IPR037055">
    <property type="entry name" value="MHC_I-like_Ag-recog_sf"/>
</dbReference>
<dbReference type="InterPro" id="IPR003597">
    <property type="entry name" value="Ig_C1-set"/>
</dbReference>
<keyword evidence="6 22" id="KW-0812">Transmembrane</keyword>
<dbReference type="Pfam" id="PF13499">
    <property type="entry name" value="EF-hand_7"/>
    <property type="match status" value="1"/>
</dbReference>
<dbReference type="FunFam" id="2.60.40.10:FF:000693">
    <property type="entry name" value="IgG receptor FcRn large subunit p51"/>
    <property type="match status" value="1"/>
</dbReference>
<comment type="similarity">
    <text evidence="3">Belongs to the CREC family.</text>
</comment>
<keyword evidence="16" id="KW-0393">Immunoglobulin domain</keyword>
<accession>A0A5N4DPV9</accession>
<keyword evidence="13" id="KW-1015">Disulfide bond</keyword>
<dbReference type="InterPro" id="IPR018247">
    <property type="entry name" value="EF_Hand_1_Ca_BS"/>
</dbReference>
<feature type="domain" description="EF-hand" evidence="24">
    <location>
        <begin position="383"/>
        <end position="418"/>
    </location>
</feature>
<keyword evidence="15" id="KW-0325">Glycoprotein</keyword>
<dbReference type="InterPro" id="IPR011992">
    <property type="entry name" value="EF-hand-dom_pair"/>
</dbReference>
<dbReference type="GO" id="GO:0005509">
    <property type="term" value="F:calcium ion binding"/>
    <property type="evidence" value="ECO:0007669"/>
    <property type="project" value="InterPro"/>
</dbReference>
<keyword evidence="27" id="KW-1185">Reference proteome</keyword>
<dbReference type="PANTHER" id="PTHR10827">
    <property type="entry name" value="RETICULOCALBIN"/>
    <property type="match status" value="1"/>
</dbReference>
<dbReference type="FunFam" id="1.10.238.10:FF:000154">
    <property type="entry name" value="Reticulocalbin 3"/>
    <property type="match status" value="1"/>
</dbReference>
<evidence type="ECO:0000256" key="13">
    <source>
        <dbReference type="ARBA" id="ARBA00023157"/>
    </source>
</evidence>
<proteinExistence type="inferred from homology"/>
<dbReference type="InterPro" id="IPR011162">
    <property type="entry name" value="MHC_I/II-like_Ag-recog"/>
</dbReference>
<dbReference type="Pfam" id="PF00129">
    <property type="entry name" value="MHC_I"/>
    <property type="match status" value="1"/>
</dbReference>
<gene>
    <name evidence="26" type="ORF">Cadr_000012031</name>
</gene>
<dbReference type="EMBL" id="JWIN03000009">
    <property type="protein sequence ID" value="KAB1273135.1"/>
    <property type="molecule type" value="Genomic_DNA"/>
</dbReference>
<evidence type="ECO:0000256" key="2">
    <source>
        <dbReference type="ARBA" id="ARBA00004608"/>
    </source>
</evidence>
<keyword evidence="14 26" id="KW-0675">Receptor</keyword>
<evidence type="ECO:0000256" key="14">
    <source>
        <dbReference type="ARBA" id="ARBA00023170"/>
    </source>
</evidence>
<dbReference type="SMART" id="SM00054">
    <property type="entry name" value="EFh"/>
    <property type="match status" value="3"/>
</dbReference>
<dbReference type="Pfam" id="PF13202">
    <property type="entry name" value="EF-hand_5"/>
    <property type="match status" value="1"/>
</dbReference>
<evidence type="ECO:0000256" key="22">
    <source>
        <dbReference type="SAM" id="Phobius"/>
    </source>
</evidence>
<keyword evidence="12 22" id="KW-0472">Membrane</keyword>
<dbReference type="InterPro" id="IPR013783">
    <property type="entry name" value="Ig-like_fold"/>
</dbReference>
<keyword evidence="11 22" id="KW-1133">Transmembrane helix</keyword>
<evidence type="ECO:0000256" key="23">
    <source>
        <dbReference type="SAM" id="SignalP"/>
    </source>
</evidence>
<evidence type="ECO:0000256" key="17">
    <source>
        <dbReference type="ARBA" id="ARBA00040486"/>
    </source>
</evidence>
<sequence length="596" mass="67594">MRVPRSQPWGLALLLLLLPGTLRAAESHRSLLYHFTAVSNPASGTPAFWVSGWLGPQQYLSYNNLRAQAEPYGAWVWESQVSWYWEKETTDLRDKEKLFLEALKVFGDRDSYTLQGLLGCELGPDNVSVPMAKYALNGEEFMEFDPKLGIWDGDWPEARTIGIKWMKHPEAVNKEKTFLLYSCPHRLLGHLERGRGNLEWKEPPSMRLKARPGNPGFSVLTCSAFSFYPPELQLRFLRNGLAAGSGEGDVVPNGDGSFYAWSSLTVKSGDEHQYRCWVQHVGLAQPLTVELDAMEGPLNISQHSLAAESPAKSSVPVIGIFIGFLLLMTVAAGGALLWRRRKGLPVSLPDMRIVDRMDRAGDGDGWVSLTELRAWIAHTQQRHIRDSVSAAWNTYDTDRDGRVGWEELRNATYGHYEPEFHDVEDAETYKKMLARDERRFRVADQDGDSVATREELTAFLHPEEFPHMRDIVIAETLEDLDKNKDGYVQVEEYIADLYSAEPGEEEPAWVQTEREQFRDFRDLNKDGRLDGSEVGHWVLPPAQDQPLVEANHLLHESDTDKDGRLSKAEILGNWNMFVGSQATNYGEDLTRHHDEL</sequence>
<feature type="transmembrane region" description="Helical" evidence="22">
    <location>
        <begin position="317"/>
        <end position="338"/>
    </location>
</feature>
<evidence type="ECO:0000256" key="16">
    <source>
        <dbReference type="ARBA" id="ARBA00023319"/>
    </source>
</evidence>
<keyword evidence="9" id="KW-0967">Endosome</keyword>
<name>A0A5N4DPV9_CAMDR</name>
<dbReference type="Gene3D" id="2.60.40.10">
    <property type="entry name" value="Immunoglobulins"/>
    <property type="match status" value="1"/>
</dbReference>
<dbReference type="AlphaFoldDB" id="A0A5N4DPV9"/>
<evidence type="ECO:0000256" key="4">
    <source>
        <dbReference type="ARBA" id="ARBA00008637"/>
    </source>
</evidence>
<evidence type="ECO:0000256" key="19">
    <source>
        <dbReference type="ARBA" id="ARBA00041407"/>
    </source>
</evidence>
<feature type="domain" description="EF-hand" evidence="24">
    <location>
        <begin position="431"/>
        <end position="466"/>
    </location>
</feature>
<evidence type="ECO:0000256" key="11">
    <source>
        <dbReference type="ARBA" id="ARBA00022989"/>
    </source>
</evidence>
<dbReference type="CDD" id="cd21011">
    <property type="entry name" value="IgC1_MHC-like_FcRn"/>
    <property type="match status" value="1"/>
</dbReference>
<dbReference type="PROSITE" id="PS00018">
    <property type="entry name" value="EF_HAND_1"/>
    <property type="match status" value="4"/>
</dbReference>
<dbReference type="SUPFAM" id="SSF48726">
    <property type="entry name" value="Immunoglobulin"/>
    <property type="match status" value="1"/>
</dbReference>
<dbReference type="InterPro" id="IPR003006">
    <property type="entry name" value="Ig/MHC_CS"/>
</dbReference>
<evidence type="ECO:0000256" key="15">
    <source>
        <dbReference type="ARBA" id="ARBA00023180"/>
    </source>
</evidence>
<comment type="similarity">
    <text evidence="4">Belongs to the immunoglobulin superfamily.</text>
</comment>
<keyword evidence="5" id="KW-1003">Cell membrane</keyword>
<evidence type="ECO:0000256" key="1">
    <source>
        <dbReference type="ARBA" id="ARBA00004251"/>
    </source>
</evidence>
<dbReference type="InterPro" id="IPR002048">
    <property type="entry name" value="EF_hand_dom"/>
</dbReference>
<dbReference type="GO" id="GO:0005886">
    <property type="term" value="C:plasma membrane"/>
    <property type="evidence" value="ECO:0007669"/>
    <property type="project" value="UniProtKB-SubCell"/>
</dbReference>
<comment type="caution">
    <text evidence="26">The sequence shown here is derived from an EMBL/GenBank/DDBJ whole genome shotgun (WGS) entry which is preliminary data.</text>
</comment>
<evidence type="ECO:0000259" key="25">
    <source>
        <dbReference type="PROSITE" id="PS50835"/>
    </source>
</evidence>